<keyword evidence="4" id="KW-0862">Zinc</keyword>
<evidence type="ECO:0000313" key="7">
    <source>
        <dbReference type="Proteomes" id="UP001596395"/>
    </source>
</evidence>
<dbReference type="Gene3D" id="3.40.630.10">
    <property type="entry name" value="Zn peptidases"/>
    <property type="match status" value="1"/>
</dbReference>
<keyword evidence="7" id="KW-1185">Reference proteome</keyword>
<name>A0ABD5VKD5_9EURY</name>
<evidence type="ECO:0000256" key="4">
    <source>
        <dbReference type="ARBA" id="ARBA00022833"/>
    </source>
</evidence>
<proteinExistence type="predicted"/>
<evidence type="ECO:0000256" key="3">
    <source>
        <dbReference type="ARBA" id="ARBA00022801"/>
    </source>
</evidence>
<dbReference type="PANTHER" id="PTHR37326">
    <property type="entry name" value="BLL3975 PROTEIN"/>
    <property type="match status" value="1"/>
</dbReference>
<dbReference type="InterPro" id="IPR043795">
    <property type="entry name" value="N-alpha-Ac-DABA-like"/>
</dbReference>
<dbReference type="Proteomes" id="UP001596395">
    <property type="component" value="Unassembled WGS sequence"/>
</dbReference>
<dbReference type="GO" id="GO:0046872">
    <property type="term" value="F:metal ion binding"/>
    <property type="evidence" value="ECO:0007669"/>
    <property type="project" value="UniProtKB-KW"/>
</dbReference>
<feature type="domain" description="Succinylglutamate desuccinylase/Aspartoacylase catalytic" evidence="5">
    <location>
        <begin position="35"/>
        <end position="228"/>
    </location>
</feature>
<dbReference type="InterPro" id="IPR053138">
    <property type="entry name" value="N-alpha-Ac-DABA_deacetylase"/>
</dbReference>
<evidence type="ECO:0000313" key="6">
    <source>
        <dbReference type="EMBL" id="MFC6953904.1"/>
    </source>
</evidence>
<dbReference type="Pfam" id="PF24827">
    <property type="entry name" value="AstE_AspA_cat"/>
    <property type="match status" value="1"/>
</dbReference>
<gene>
    <name evidence="6" type="ORF">ACFQGB_13610</name>
</gene>
<dbReference type="InterPro" id="IPR055438">
    <property type="entry name" value="AstE_AspA_cat"/>
</dbReference>
<dbReference type="PIRSF" id="PIRSF039012">
    <property type="entry name" value="ASP"/>
    <property type="match status" value="1"/>
</dbReference>
<dbReference type="GO" id="GO:0016787">
    <property type="term" value="F:hydrolase activity"/>
    <property type="evidence" value="ECO:0007669"/>
    <property type="project" value="UniProtKB-KW"/>
</dbReference>
<dbReference type="AlphaFoldDB" id="A0ABD5VKD5"/>
<keyword evidence="2" id="KW-0479">Metal-binding</keyword>
<sequence>MTRSARHRREDVTLARLPSGVRVSTTVHVYEGPEAGPTVYVQAAQHGREVNGTEVLRRVHEKLPLSELSGRVVAVPVANPVTFDRVGYTAPASLDSVNGNMNRVWPGDDEGSLHERMAAALWAYVADADAVVDLHTGSPDLLTHVVYPHGDGEARALAEAFGTDLLLGERRGEDAPDEWHRRDFDGKLRVAAAREGIPAITPELAHCRELVEPAVEAGVRGVMNVLRHVGVLDGQPITTDPVVARNHLGRVDADDSGLFRPNPALELGERVGAGDDVGTVYDPSTYEVLHRATFDRDGLLYAISREATVKAGDRLASVAIHD</sequence>
<keyword evidence="3" id="KW-0378">Hydrolase</keyword>
<protein>
    <submittedName>
        <fullName evidence="6">Succinylglutamate desuccinylase/aspartoacylase family protein</fullName>
    </submittedName>
</protein>
<evidence type="ECO:0000256" key="1">
    <source>
        <dbReference type="ARBA" id="ARBA00001947"/>
    </source>
</evidence>
<accession>A0ABD5VKD5</accession>
<comment type="cofactor">
    <cofactor evidence="1">
        <name>Zn(2+)</name>
        <dbReference type="ChEBI" id="CHEBI:29105"/>
    </cofactor>
</comment>
<dbReference type="PANTHER" id="PTHR37326:SF1">
    <property type="entry name" value="BLL3975 PROTEIN"/>
    <property type="match status" value="1"/>
</dbReference>
<dbReference type="SUPFAM" id="SSF53187">
    <property type="entry name" value="Zn-dependent exopeptidases"/>
    <property type="match status" value="1"/>
</dbReference>
<evidence type="ECO:0000256" key="2">
    <source>
        <dbReference type="ARBA" id="ARBA00022723"/>
    </source>
</evidence>
<dbReference type="EMBL" id="JBHSXN010000002">
    <property type="protein sequence ID" value="MFC6953904.1"/>
    <property type="molecule type" value="Genomic_DNA"/>
</dbReference>
<dbReference type="RefSeq" id="WP_336350853.1">
    <property type="nucleotide sequence ID" value="NZ_JAZAQL010000002.1"/>
</dbReference>
<reference evidence="6 7" key="1">
    <citation type="journal article" date="2019" name="Int. J. Syst. Evol. Microbiol.">
        <title>The Global Catalogue of Microorganisms (GCM) 10K type strain sequencing project: providing services to taxonomists for standard genome sequencing and annotation.</title>
        <authorList>
            <consortium name="The Broad Institute Genomics Platform"/>
            <consortium name="The Broad Institute Genome Sequencing Center for Infectious Disease"/>
            <person name="Wu L."/>
            <person name="Ma J."/>
        </authorList>
    </citation>
    <scope>NUCLEOTIDE SEQUENCE [LARGE SCALE GENOMIC DNA]</scope>
    <source>
        <strain evidence="6 7">GX26</strain>
    </source>
</reference>
<organism evidence="6 7">
    <name type="scientific">Halorubellus litoreus</name>
    <dbReference type="NCBI Taxonomy" id="755308"/>
    <lineage>
        <taxon>Archaea</taxon>
        <taxon>Methanobacteriati</taxon>
        <taxon>Methanobacteriota</taxon>
        <taxon>Stenosarchaea group</taxon>
        <taxon>Halobacteria</taxon>
        <taxon>Halobacteriales</taxon>
        <taxon>Halorubellaceae</taxon>
        <taxon>Halorubellus</taxon>
    </lineage>
</organism>
<evidence type="ECO:0000259" key="5">
    <source>
        <dbReference type="Pfam" id="PF24827"/>
    </source>
</evidence>
<comment type="caution">
    <text evidence="6">The sequence shown here is derived from an EMBL/GenBank/DDBJ whole genome shotgun (WGS) entry which is preliminary data.</text>
</comment>